<dbReference type="Gene3D" id="3.40.50.1820">
    <property type="entry name" value="alpha/beta hydrolase"/>
    <property type="match status" value="1"/>
</dbReference>
<dbReference type="AlphaFoldDB" id="A0A1F5GC15"/>
<dbReference type="Proteomes" id="UP000177369">
    <property type="component" value="Unassembled WGS sequence"/>
</dbReference>
<proteinExistence type="predicted"/>
<dbReference type="PANTHER" id="PTHR15394:SF3">
    <property type="entry name" value="SERINE HYDROLASE RBBP9"/>
    <property type="match status" value="1"/>
</dbReference>
<dbReference type="Pfam" id="PF06821">
    <property type="entry name" value="Ser_hydrolase"/>
    <property type="match status" value="1"/>
</dbReference>
<name>A0A1F5GC15_9BACT</name>
<dbReference type="GO" id="GO:0016787">
    <property type="term" value="F:hydrolase activity"/>
    <property type="evidence" value="ECO:0007669"/>
    <property type="project" value="InterPro"/>
</dbReference>
<protein>
    <recommendedName>
        <fullName evidence="3">Esterase</fullName>
    </recommendedName>
</protein>
<organism evidence="1 2">
    <name type="scientific">Candidatus Curtissbacteria bacterium RIFCSPHIGHO2_02_FULL_40_16b</name>
    <dbReference type="NCBI Taxonomy" id="1797714"/>
    <lineage>
        <taxon>Bacteria</taxon>
        <taxon>Candidatus Curtissiibacteriota</taxon>
    </lineage>
</organism>
<evidence type="ECO:0000313" key="1">
    <source>
        <dbReference type="EMBL" id="OGD89398.1"/>
    </source>
</evidence>
<evidence type="ECO:0008006" key="3">
    <source>
        <dbReference type="Google" id="ProtNLM"/>
    </source>
</evidence>
<sequence>MKQVIFIHGYTSSPNKKKYQIIAQELKKAGVSCSIPALPGGEYPHIKQWLEIINREVKNSKYPVVLVGHSLGTRAALLYLDKFGKKVDTVILIASFNNDCKLNRGRRDEYYPDFFDYAIDIEKVKKLANQFIVVHSKDDDSIDYSQGQRIAKELGAQLITYDHMGHFAGEEKAAENAKVFLKIVQSVL</sequence>
<dbReference type="EMBL" id="MFBD01000004">
    <property type="protein sequence ID" value="OGD89398.1"/>
    <property type="molecule type" value="Genomic_DNA"/>
</dbReference>
<comment type="caution">
    <text evidence="1">The sequence shown here is derived from an EMBL/GenBank/DDBJ whole genome shotgun (WGS) entry which is preliminary data.</text>
</comment>
<dbReference type="PANTHER" id="PTHR15394">
    <property type="entry name" value="SERINE HYDROLASE RBBP9"/>
    <property type="match status" value="1"/>
</dbReference>
<dbReference type="SUPFAM" id="SSF53474">
    <property type="entry name" value="alpha/beta-Hydrolases"/>
    <property type="match status" value="1"/>
</dbReference>
<gene>
    <name evidence="1" type="ORF">A3D04_03965</name>
</gene>
<reference evidence="1 2" key="1">
    <citation type="journal article" date="2016" name="Nat. Commun.">
        <title>Thousands of microbial genomes shed light on interconnected biogeochemical processes in an aquifer system.</title>
        <authorList>
            <person name="Anantharaman K."/>
            <person name="Brown C.T."/>
            <person name="Hug L.A."/>
            <person name="Sharon I."/>
            <person name="Castelle C.J."/>
            <person name="Probst A.J."/>
            <person name="Thomas B.C."/>
            <person name="Singh A."/>
            <person name="Wilkins M.J."/>
            <person name="Karaoz U."/>
            <person name="Brodie E.L."/>
            <person name="Williams K.H."/>
            <person name="Hubbard S.S."/>
            <person name="Banfield J.F."/>
        </authorList>
    </citation>
    <scope>NUCLEOTIDE SEQUENCE [LARGE SCALE GENOMIC DNA]</scope>
</reference>
<dbReference type="InterPro" id="IPR010662">
    <property type="entry name" value="RBBP9/YdeN"/>
</dbReference>
<accession>A0A1F5GC15</accession>
<evidence type="ECO:0000313" key="2">
    <source>
        <dbReference type="Proteomes" id="UP000177369"/>
    </source>
</evidence>
<dbReference type="InterPro" id="IPR029058">
    <property type="entry name" value="AB_hydrolase_fold"/>
</dbReference>
<dbReference type="STRING" id="1797714.A3D04_03965"/>